<dbReference type="Gene3D" id="3.30.200.20">
    <property type="entry name" value="Phosphorylase Kinase, domain 1"/>
    <property type="match status" value="1"/>
</dbReference>
<sequence>MSLWPALCDEITRATGRPFRLQNRRGAAGGCINETALLQGQDGRRFFVKLNDPQQAFMFAAEAEGLLALRAPGAIRVPEPLCHGVVAGRSFLVMEHLPLGGPSHPARFGAQLAALHRHTAPRFGWHRDNTIGSTPQINTWCDDWVSFYREHRLGFQIRRAAQGGGGTGLIDAVERLMAALPALFSGYQPVASVLHGDLWSGNHDTDQQGQPVIFDPAVYYGDREADVAMTELFGGCTPAFYAAYDEAWPLDPGYRVRRDMYNLYHLLNHFNLFGGGYAGQSERVARRLLAEAE</sequence>
<dbReference type="RefSeq" id="WP_090204979.1">
    <property type="nucleotide sequence ID" value="NZ_FOFO01000008.1"/>
</dbReference>
<dbReference type="PIRSF" id="PIRSF006221">
    <property type="entry name" value="Ketosamine-3-kinase"/>
    <property type="match status" value="1"/>
</dbReference>
<dbReference type="GO" id="GO:0016301">
    <property type="term" value="F:kinase activity"/>
    <property type="evidence" value="ECO:0007669"/>
    <property type="project" value="UniProtKB-UniRule"/>
</dbReference>
<dbReference type="OrthoDB" id="5291879at2"/>
<organism evidence="3 4">
    <name type="scientific">Ectothiorhodospira magna</name>
    <dbReference type="NCBI Taxonomy" id="867345"/>
    <lineage>
        <taxon>Bacteria</taxon>
        <taxon>Pseudomonadati</taxon>
        <taxon>Pseudomonadota</taxon>
        <taxon>Gammaproteobacteria</taxon>
        <taxon>Chromatiales</taxon>
        <taxon>Ectothiorhodospiraceae</taxon>
        <taxon>Ectothiorhodospira</taxon>
    </lineage>
</organism>
<evidence type="ECO:0000256" key="1">
    <source>
        <dbReference type="ARBA" id="ARBA00009460"/>
    </source>
</evidence>
<dbReference type="STRING" id="867345.SAMN05421693_10835"/>
<keyword evidence="2" id="KW-0808">Transferase</keyword>
<name>A0A1H9BA70_9GAMM</name>
<gene>
    <name evidence="3" type="ORF">SAMN05421693_10835</name>
</gene>
<accession>A0A1H9BA70</accession>
<keyword evidence="2 3" id="KW-0418">Kinase</keyword>
<dbReference type="Proteomes" id="UP000199496">
    <property type="component" value="Unassembled WGS sequence"/>
</dbReference>
<dbReference type="PANTHER" id="PTHR12149">
    <property type="entry name" value="FRUCTOSAMINE 3 KINASE-RELATED PROTEIN"/>
    <property type="match status" value="1"/>
</dbReference>
<dbReference type="EMBL" id="FOFO01000008">
    <property type="protein sequence ID" value="SEP85601.1"/>
    <property type="molecule type" value="Genomic_DNA"/>
</dbReference>
<reference evidence="3 4" key="1">
    <citation type="submission" date="2016-10" db="EMBL/GenBank/DDBJ databases">
        <authorList>
            <person name="de Groot N.N."/>
        </authorList>
    </citation>
    <scope>NUCLEOTIDE SEQUENCE [LARGE SCALE GENOMIC DNA]</scope>
    <source>
        <strain evidence="3 4">B7-7</strain>
    </source>
</reference>
<evidence type="ECO:0000313" key="4">
    <source>
        <dbReference type="Proteomes" id="UP000199496"/>
    </source>
</evidence>
<dbReference type="Pfam" id="PF03881">
    <property type="entry name" value="Fructosamin_kin"/>
    <property type="match status" value="1"/>
</dbReference>
<evidence type="ECO:0000313" key="3">
    <source>
        <dbReference type="EMBL" id="SEP85601.1"/>
    </source>
</evidence>
<comment type="similarity">
    <text evidence="1 2">Belongs to the fructosamine kinase family.</text>
</comment>
<dbReference type="PANTHER" id="PTHR12149:SF8">
    <property type="entry name" value="PROTEIN-RIBULOSAMINE 3-KINASE"/>
    <property type="match status" value="1"/>
</dbReference>
<dbReference type="Gene3D" id="3.90.1200.10">
    <property type="match status" value="1"/>
</dbReference>
<dbReference type="InterPro" id="IPR016477">
    <property type="entry name" value="Fructo-/Ketosamine-3-kinase"/>
</dbReference>
<keyword evidence="4" id="KW-1185">Reference proteome</keyword>
<proteinExistence type="inferred from homology"/>
<dbReference type="InterPro" id="IPR011009">
    <property type="entry name" value="Kinase-like_dom_sf"/>
</dbReference>
<dbReference type="SUPFAM" id="SSF56112">
    <property type="entry name" value="Protein kinase-like (PK-like)"/>
    <property type="match status" value="1"/>
</dbReference>
<evidence type="ECO:0000256" key="2">
    <source>
        <dbReference type="PIRNR" id="PIRNR006221"/>
    </source>
</evidence>
<dbReference type="AlphaFoldDB" id="A0A1H9BA70"/>
<protein>
    <submittedName>
        <fullName evidence="3">Fructosamine-3-kinase</fullName>
    </submittedName>
</protein>